<evidence type="ECO:0000313" key="1">
    <source>
        <dbReference type="EMBL" id="VDO95135.1"/>
    </source>
</evidence>
<evidence type="ECO:0000313" key="2">
    <source>
        <dbReference type="Proteomes" id="UP000269396"/>
    </source>
</evidence>
<reference evidence="1 2" key="1">
    <citation type="submission" date="2018-11" db="EMBL/GenBank/DDBJ databases">
        <authorList>
            <consortium name="Pathogen Informatics"/>
        </authorList>
    </citation>
    <scope>NUCLEOTIDE SEQUENCE [LARGE SCALE GENOMIC DNA]</scope>
    <source>
        <strain>Denwood</strain>
        <strain evidence="2">Zambia</strain>
    </source>
</reference>
<sequence>MTAESGDKVNLQCYAIDAQTNVPLSDAIYAWEIRDRNDQSIMTDTIAQIVLRSINVISFIHLRPTDHLQWSKHLFGRCSAYSPENKHIYYSDYFHINVRQP</sequence>
<accession>A0A3P8DG58</accession>
<dbReference type="AlphaFoldDB" id="A0A3P8DG58"/>
<protein>
    <recommendedName>
        <fullName evidence="3">Ig-like domain-containing protein</fullName>
    </recommendedName>
</protein>
<dbReference type="EMBL" id="UZAL01006116">
    <property type="protein sequence ID" value="VDO95135.1"/>
    <property type="molecule type" value="Genomic_DNA"/>
</dbReference>
<gene>
    <name evidence="1" type="ORF">SMTD_LOCUS3409</name>
</gene>
<name>A0A3P8DG58_9TREM</name>
<feature type="non-terminal residue" evidence="1">
    <location>
        <position position="101"/>
    </location>
</feature>
<organism evidence="1 2">
    <name type="scientific">Schistosoma mattheei</name>
    <dbReference type="NCBI Taxonomy" id="31246"/>
    <lineage>
        <taxon>Eukaryota</taxon>
        <taxon>Metazoa</taxon>
        <taxon>Spiralia</taxon>
        <taxon>Lophotrochozoa</taxon>
        <taxon>Platyhelminthes</taxon>
        <taxon>Trematoda</taxon>
        <taxon>Digenea</taxon>
        <taxon>Strigeidida</taxon>
        <taxon>Schistosomatoidea</taxon>
        <taxon>Schistosomatidae</taxon>
        <taxon>Schistosoma</taxon>
    </lineage>
</organism>
<evidence type="ECO:0008006" key="3">
    <source>
        <dbReference type="Google" id="ProtNLM"/>
    </source>
</evidence>
<keyword evidence="2" id="KW-1185">Reference proteome</keyword>
<dbReference type="Proteomes" id="UP000269396">
    <property type="component" value="Unassembled WGS sequence"/>
</dbReference>
<proteinExistence type="predicted"/>